<accession>A0A816RRM7</accession>
<dbReference type="Proteomes" id="UP001295469">
    <property type="component" value="Chromosome C01"/>
</dbReference>
<dbReference type="AlphaFoldDB" id="A0A816RRM7"/>
<dbReference type="EMBL" id="HG994365">
    <property type="protein sequence ID" value="CAF2074491.1"/>
    <property type="molecule type" value="Genomic_DNA"/>
</dbReference>
<reference evidence="1" key="1">
    <citation type="submission" date="2021-01" db="EMBL/GenBank/DDBJ databases">
        <authorList>
            <consortium name="Genoscope - CEA"/>
            <person name="William W."/>
        </authorList>
    </citation>
    <scope>NUCLEOTIDE SEQUENCE</scope>
</reference>
<gene>
    <name evidence="1" type="ORF">DARMORV10_C01P32740.1</name>
</gene>
<name>A0A816RRM7_BRANA</name>
<evidence type="ECO:0000313" key="1">
    <source>
        <dbReference type="EMBL" id="CAF2074491.1"/>
    </source>
</evidence>
<proteinExistence type="predicted"/>
<protein>
    <submittedName>
        <fullName evidence="1">(rape) hypothetical protein</fullName>
    </submittedName>
</protein>
<organism evidence="1">
    <name type="scientific">Brassica napus</name>
    <name type="common">Rape</name>
    <dbReference type="NCBI Taxonomy" id="3708"/>
    <lineage>
        <taxon>Eukaryota</taxon>
        <taxon>Viridiplantae</taxon>
        <taxon>Streptophyta</taxon>
        <taxon>Embryophyta</taxon>
        <taxon>Tracheophyta</taxon>
        <taxon>Spermatophyta</taxon>
        <taxon>Magnoliopsida</taxon>
        <taxon>eudicotyledons</taxon>
        <taxon>Gunneridae</taxon>
        <taxon>Pentapetalae</taxon>
        <taxon>rosids</taxon>
        <taxon>malvids</taxon>
        <taxon>Brassicales</taxon>
        <taxon>Brassicaceae</taxon>
        <taxon>Brassiceae</taxon>
        <taxon>Brassica</taxon>
    </lineage>
</organism>
<sequence>MDKWLCYNRILKKERLAFAIPRLTRRAYKWWLQEEDDRKFYKEPAIITLENLKLLLRSKYASKGHTSLKSPMKATSSETVTCYGKEKTVSKPSMDDQRFCFSKEEKEELLQVIKNVKKQLRKTSATNPSLETQNQEPFKAVYVLVIYNHFMDLH</sequence>